<evidence type="ECO:0000313" key="3">
    <source>
        <dbReference type="Proteomes" id="UP000596247"/>
    </source>
</evidence>
<sequence length="123" mass="13308">MTYARDALLKQAHNAAIDIASDPDISTVEKCHTVVQSVFDIIDGKTTEFPQCDLVVNLTPTNNPPVDAFFQEHFVAGDIVNADRNLSESYIHLVAEAASAVADDDEDGPTPSGDEFQDDAIPF</sequence>
<reference evidence="2 3" key="1">
    <citation type="submission" date="2020-09" db="EMBL/GenBank/DDBJ databases">
        <authorList>
            <person name="Jameson E."/>
        </authorList>
    </citation>
    <scope>NUCLEOTIDE SEQUENCE [LARGE SCALE GENOMIC DNA]</scope>
</reference>
<organism evidence="2 3">
    <name type="scientific">Klebsiella phage vB_KvM-Eowyn</name>
    <dbReference type="NCBI Taxonomy" id="2762819"/>
    <lineage>
        <taxon>Viruses</taxon>
        <taxon>Duplodnaviria</taxon>
        <taxon>Heunggongvirae</taxon>
        <taxon>Uroviricota</taxon>
        <taxon>Caudoviricetes</taxon>
        <taxon>Chimalliviridae</taxon>
        <taxon>Eowynvirus</taxon>
        <taxon>Eowynvirus eowyn</taxon>
    </lineage>
</organism>
<keyword evidence="3" id="KW-1185">Reference proteome</keyword>
<gene>
    <name evidence="2" type="ORF">LLCLJKAH_00246</name>
</gene>
<accession>A0A7R8R559</accession>
<dbReference type="Proteomes" id="UP000596247">
    <property type="component" value="Chromosome"/>
</dbReference>
<evidence type="ECO:0000256" key="1">
    <source>
        <dbReference type="SAM" id="MobiDB-lite"/>
    </source>
</evidence>
<evidence type="ECO:0000313" key="2">
    <source>
        <dbReference type="EMBL" id="CAD5236235.1"/>
    </source>
</evidence>
<proteinExistence type="predicted"/>
<protein>
    <submittedName>
        <fullName evidence="2">Uncharacterized protein</fullName>
    </submittedName>
</protein>
<feature type="region of interest" description="Disordered" evidence="1">
    <location>
        <begin position="100"/>
        <end position="123"/>
    </location>
</feature>
<dbReference type="EMBL" id="LR881104">
    <property type="protein sequence ID" value="CAD5236235.1"/>
    <property type="molecule type" value="Genomic_DNA"/>
</dbReference>
<name>A0A7R8R559_9CAUD</name>